<dbReference type="OrthoDB" id="196411at2"/>
<dbReference type="InterPro" id="IPR011990">
    <property type="entry name" value="TPR-like_helical_dom_sf"/>
</dbReference>
<evidence type="ECO:0000313" key="1">
    <source>
        <dbReference type="EMBL" id="KXU37137.1"/>
    </source>
</evidence>
<reference evidence="2" key="1">
    <citation type="submission" date="2016-02" db="EMBL/GenBank/DDBJ databases">
        <authorList>
            <person name="Sanders J.G."/>
            <person name="Lin J.Y."/>
            <person name="Wertz J.T."/>
            <person name="Russell J.A."/>
            <person name="Moreau C.S."/>
            <person name="Powell S."/>
        </authorList>
    </citation>
    <scope>NUCLEOTIDE SEQUENCE [LARGE SCALE GENOMIC DNA]</scope>
    <source>
        <strain evidence="2">CAG34</strain>
    </source>
</reference>
<sequence>MGDAATALAKLHAAVETAPESFPLWHTLAEIHLGAAQLDEALSAAQRAHALRPDELLINTTLSRIHVARGDQAAAEKFGAQAKILGWKEQLKEGQP</sequence>
<dbReference type="AlphaFoldDB" id="A0A139SRH0"/>
<dbReference type="SUPFAM" id="SSF48452">
    <property type="entry name" value="TPR-like"/>
    <property type="match status" value="1"/>
</dbReference>
<comment type="caution">
    <text evidence="1">The sequence shown here is derived from an EMBL/GenBank/DDBJ whole genome shotgun (WGS) entry which is preliminary data.</text>
</comment>
<evidence type="ECO:0000313" key="2">
    <source>
        <dbReference type="Proteomes" id="UP000070058"/>
    </source>
</evidence>
<gene>
    <name evidence="1" type="ORF">AXK11_02905</name>
</gene>
<dbReference type="Proteomes" id="UP000070058">
    <property type="component" value="Unassembled WGS sequence"/>
</dbReference>
<protein>
    <submittedName>
        <fullName evidence="1">Uncharacterized protein</fullName>
    </submittedName>
</protein>
<dbReference type="STRING" id="1548207.AXK11_02905"/>
<proteinExistence type="predicted"/>
<keyword evidence="2" id="KW-1185">Reference proteome</keyword>
<dbReference type="Pfam" id="PF14559">
    <property type="entry name" value="TPR_19"/>
    <property type="match status" value="1"/>
</dbReference>
<dbReference type="Gene3D" id="1.25.40.10">
    <property type="entry name" value="Tetratricopeptide repeat domain"/>
    <property type="match status" value="1"/>
</dbReference>
<name>A0A139SRH0_9BACT</name>
<accession>A0A139SRH0</accession>
<dbReference type="EMBL" id="LSZQ01000022">
    <property type="protein sequence ID" value="KXU37137.1"/>
    <property type="molecule type" value="Genomic_DNA"/>
</dbReference>
<organism evidence="1 2">
    <name type="scientific">Cephaloticoccus primus</name>
    <dbReference type="NCBI Taxonomy" id="1548207"/>
    <lineage>
        <taxon>Bacteria</taxon>
        <taxon>Pseudomonadati</taxon>
        <taxon>Verrucomicrobiota</taxon>
        <taxon>Opitutia</taxon>
        <taxon>Opitutales</taxon>
        <taxon>Opitutaceae</taxon>
        <taxon>Cephaloticoccus</taxon>
    </lineage>
</organism>